<keyword evidence="3" id="KW-1185">Reference proteome</keyword>
<feature type="region of interest" description="Disordered" evidence="1">
    <location>
        <begin position="231"/>
        <end position="256"/>
    </location>
</feature>
<feature type="compositionally biased region" description="Low complexity" evidence="1">
    <location>
        <begin position="58"/>
        <end position="77"/>
    </location>
</feature>
<accession>A0A803P1M8</accession>
<evidence type="ECO:0000313" key="2">
    <source>
        <dbReference type="EnsemblPlants" id="cds.evm.model.02.572"/>
    </source>
</evidence>
<feature type="region of interest" description="Disordered" evidence="1">
    <location>
        <begin position="1023"/>
        <end position="1105"/>
    </location>
</feature>
<evidence type="ECO:0000313" key="3">
    <source>
        <dbReference type="Proteomes" id="UP000596661"/>
    </source>
</evidence>
<feature type="region of interest" description="Disordered" evidence="1">
    <location>
        <begin position="901"/>
        <end position="926"/>
    </location>
</feature>
<dbReference type="PANTHER" id="PTHR34536:SF4">
    <property type="entry name" value="BTZ DOMAIN-CONTAINING PROTEIN"/>
    <property type="match status" value="1"/>
</dbReference>
<feature type="region of interest" description="Disordered" evidence="1">
    <location>
        <begin position="37"/>
        <end position="102"/>
    </location>
</feature>
<dbReference type="EnsemblPlants" id="evm.model.02.572">
    <property type="protein sequence ID" value="cds.evm.model.02.572"/>
    <property type="gene ID" value="evm.TU.02.572"/>
</dbReference>
<evidence type="ECO:0000256" key="1">
    <source>
        <dbReference type="SAM" id="MobiDB-lite"/>
    </source>
</evidence>
<dbReference type="EMBL" id="UZAU01000120">
    <property type="status" value="NOT_ANNOTATED_CDS"/>
    <property type="molecule type" value="Genomic_DNA"/>
</dbReference>
<dbReference type="Gramene" id="evm.model.02.572">
    <property type="protein sequence ID" value="cds.evm.model.02.572"/>
    <property type="gene ID" value="evm.TU.02.572"/>
</dbReference>
<feature type="region of interest" description="Disordered" evidence="1">
    <location>
        <begin position="963"/>
        <end position="986"/>
    </location>
</feature>
<feature type="region of interest" description="Disordered" evidence="1">
    <location>
        <begin position="803"/>
        <end position="837"/>
    </location>
</feature>
<feature type="compositionally biased region" description="Low complexity" evidence="1">
    <location>
        <begin position="816"/>
        <end position="834"/>
    </location>
</feature>
<reference evidence="2" key="1">
    <citation type="submission" date="2018-11" db="EMBL/GenBank/DDBJ databases">
        <authorList>
            <person name="Grassa J C."/>
        </authorList>
    </citation>
    <scope>NUCLEOTIDE SEQUENCE [LARGE SCALE GENOMIC DNA]</scope>
</reference>
<dbReference type="PANTHER" id="PTHR34536">
    <property type="entry name" value="DENTIN SIALOPHOSPHOPROTEIN-LIKE PROTEIN"/>
    <property type="match status" value="1"/>
</dbReference>
<feature type="compositionally biased region" description="Polar residues" evidence="1">
    <location>
        <begin position="1044"/>
        <end position="1054"/>
    </location>
</feature>
<feature type="region of interest" description="Disordered" evidence="1">
    <location>
        <begin position="1129"/>
        <end position="1149"/>
    </location>
</feature>
<feature type="region of interest" description="Disordered" evidence="1">
    <location>
        <begin position="1162"/>
        <end position="1199"/>
    </location>
</feature>
<proteinExistence type="predicted"/>
<protein>
    <submittedName>
        <fullName evidence="2">Uncharacterized protein</fullName>
    </submittedName>
</protein>
<feature type="compositionally biased region" description="Basic and acidic residues" evidence="1">
    <location>
        <begin position="88"/>
        <end position="98"/>
    </location>
</feature>
<dbReference type="Proteomes" id="UP000596661">
    <property type="component" value="Chromosome 2"/>
</dbReference>
<feature type="compositionally biased region" description="Basic and acidic residues" evidence="1">
    <location>
        <begin position="1162"/>
        <end position="1171"/>
    </location>
</feature>
<feature type="compositionally biased region" description="Basic and acidic residues" evidence="1">
    <location>
        <begin position="1178"/>
        <end position="1198"/>
    </location>
</feature>
<feature type="compositionally biased region" description="Low complexity" evidence="1">
    <location>
        <begin position="1071"/>
        <end position="1082"/>
    </location>
</feature>
<feature type="region of interest" description="Disordered" evidence="1">
    <location>
        <begin position="548"/>
        <end position="602"/>
    </location>
</feature>
<sequence length="1265" mass="140123">MFGIMPVSANEESGVKPVIRQSVDYLAGIPIKKRRFPLFRPNSPPPAEEPCLCPTETSSLQKDQSSLSQGSRLSYSSVATTSSGLSDVVKHPESEERSSSVVSDHVGNINLTNIMHPEPEERSSSVVNDHVRNISLTNIKVEETSLTTQPGSAANMNGEEKLVKAKDPIDQTISVKNVLKPAGSLALNVGFDVPIKDRTEVKVEPEVDALQENSKSLLNLKEQFVLALSSPSSGSQHQETLEPVPQNLSSSKERSSSYCKGDAGEVNVHGAHLCANRANWDLNTPMDTWESSLNDAVISQTSAGGMVPAGRREDEQPLIGLAITSEKLSSIESRNVTDFSRLSSHKDKPGDSLHLQLSPSCLNFPIQEPSTASPKLDTNKVISMTSMPRVVLPSINIGKGIIRPVKSEPVEERVKVETHGAESFSLASLDSSVASSVNGLPLKLNEQMVEGTDKHFSCAVRCKTADIPCPIENSSFLTENKNSTAAVMCKNTEVASPVRNPSSSAEYKPSGETKRFSSTSAMHLEACESSGKFTLDKAATSVSIDVNVDTTNPERSNVDDSKKCGSKVANDLPLRGDGEGSASDDEKINISAETGDSYSSDYESDGNHAIDMSIDMELDSDYEDGEIREPIEHIAVEVTEGKKGQLDHVDNSFLNREVVGTMGFINNADHAFEGKESKCDSTEIDKKGVEEASGVPHSIKCESGFDKDASFQESLTVESSASGAFLDETNNAAISIPPSESVKRDVQECQDTNLEQAACGGEVTQPTIAQGTDLRLDSDELVQQSDTALAKSSLYFDNAGKDVDSGTHRSRMINLPRSSGSSSPGRNRNFSGRGMPFRAGRERFSDVTNERDIVYFRGREENYGDDTHKFFRERHHDQTTRNSRFNYVRGRGRINNRINTFRGDRDSDRNFASEFPNSQQEYRVPRHKYESSDVDHEYSTYNVTQDGGFVGSGRGGRKHLNDEGPFGRRIPSRNQSPGAGPAGRGRHMVRRMPRNISPRCVGEDDSEMVRHRRNDKFARSFQYDDIDPPEFSRPQPPFEGVDGQFSQGNRNFPSVQRKVMHRSVRSKSPVSGRNRSPGPWSSPRRRSPYGFSGHPDLAQRTPFYRIDRMRSPDRRCFAGEVVVRRHDMRGMDSGRGHGHPGSVMPNRSPSDRIAIRERRFGGLDPQERPESDDFFGGRLHELGSDVNGEERRFGERRGPVRPYRTPFNVDDVIDRDFHIRIKNRPGNAPRRMRNIEEQEANYRQGGQMWHNNEFDEMSRVKRKRF</sequence>
<name>A0A803P1M8_CANSA</name>
<feature type="compositionally biased region" description="Basic and acidic residues" evidence="1">
    <location>
        <begin position="574"/>
        <end position="588"/>
    </location>
</feature>
<dbReference type="AlphaFoldDB" id="A0A803P1M8"/>
<feature type="compositionally biased region" description="Basic and acidic residues" evidence="1">
    <location>
        <begin position="902"/>
        <end position="911"/>
    </location>
</feature>
<reference evidence="2" key="2">
    <citation type="submission" date="2021-03" db="UniProtKB">
        <authorList>
            <consortium name="EnsemblPlants"/>
        </authorList>
    </citation>
    <scope>IDENTIFICATION</scope>
</reference>
<organism evidence="2 3">
    <name type="scientific">Cannabis sativa</name>
    <name type="common">Hemp</name>
    <name type="synonym">Marijuana</name>
    <dbReference type="NCBI Taxonomy" id="3483"/>
    <lineage>
        <taxon>Eukaryota</taxon>
        <taxon>Viridiplantae</taxon>
        <taxon>Streptophyta</taxon>
        <taxon>Embryophyta</taxon>
        <taxon>Tracheophyta</taxon>
        <taxon>Spermatophyta</taxon>
        <taxon>Magnoliopsida</taxon>
        <taxon>eudicotyledons</taxon>
        <taxon>Gunneridae</taxon>
        <taxon>Pentapetalae</taxon>
        <taxon>rosids</taxon>
        <taxon>fabids</taxon>
        <taxon>Rosales</taxon>
        <taxon>Cannabaceae</taxon>
        <taxon>Cannabis</taxon>
    </lineage>
</organism>
<dbReference type="OMA" id="NHRIPSR"/>